<dbReference type="PANTHER" id="PTHR33908:SF11">
    <property type="entry name" value="MEMBRANE PROTEIN"/>
    <property type="match status" value="1"/>
</dbReference>
<keyword evidence="5 8" id="KW-0812">Transmembrane</keyword>
<feature type="transmembrane region" description="Helical" evidence="8">
    <location>
        <begin position="133"/>
        <end position="152"/>
    </location>
</feature>
<keyword evidence="4" id="KW-0808">Transferase</keyword>
<evidence type="ECO:0000256" key="6">
    <source>
        <dbReference type="ARBA" id="ARBA00022989"/>
    </source>
</evidence>
<dbReference type="GO" id="GO:0005886">
    <property type="term" value="C:plasma membrane"/>
    <property type="evidence" value="ECO:0007669"/>
    <property type="project" value="UniProtKB-SubCell"/>
</dbReference>
<dbReference type="GO" id="GO:0009103">
    <property type="term" value="P:lipopolysaccharide biosynthetic process"/>
    <property type="evidence" value="ECO:0007669"/>
    <property type="project" value="UniProtKB-ARBA"/>
</dbReference>
<feature type="domain" description="Glycosyltransferase RgtA/B/C/D-like" evidence="9">
    <location>
        <begin position="87"/>
        <end position="242"/>
    </location>
</feature>
<comment type="subcellular location">
    <subcellularLocation>
        <location evidence="1">Cell membrane</location>
        <topology evidence="1">Multi-pass membrane protein</topology>
    </subcellularLocation>
</comment>
<gene>
    <name evidence="10" type="ORF">IPP15_08745</name>
</gene>
<dbReference type="InterPro" id="IPR038731">
    <property type="entry name" value="RgtA/B/C-like"/>
</dbReference>
<keyword evidence="3" id="KW-0328">Glycosyltransferase</keyword>
<dbReference type="Proteomes" id="UP000808337">
    <property type="component" value="Unassembled WGS sequence"/>
</dbReference>
<feature type="transmembrane region" description="Helical" evidence="8">
    <location>
        <begin position="106"/>
        <end position="126"/>
    </location>
</feature>
<feature type="transmembrane region" description="Helical" evidence="8">
    <location>
        <begin position="158"/>
        <end position="174"/>
    </location>
</feature>
<evidence type="ECO:0000256" key="3">
    <source>
        <dbReference type="ARBA" id="ARBA00022676"/>
    </source>
</evidence>
<feature type="transmembrane region" description="Helical" evidence="8">
    <location>
        <begin position="33"/>
        <end position="52"/>
    </location>
</feature>
<evidence type="ECO:0000313" key="10">
    <source>
        <dbReference type="EMBL" id="MBK9982498.1"/>
    </source>
</evidence>
<dbReference type="PANTHER" id="PTHR33908">
    <property type="entry name" value="MANNOSYLTRANSFERASE YKCB-RELATED"/>
    <property type="match status" value="1"/>
</dbReference>
<dbReference type="InterPro" id="IPR050297">
    <property type="entry name" value="LipidA_mod_glycosyltrf_83"/>
</dbReference>
<evidence type="ECO:0000256" key="7">
    <source>
        <dbReference type="ARBA" id="ARBA00023136"/>
    </source>
</evidence>
<feature type="transmembrane region" description="Helical" evidence="8">
    <location>
        <begin position="373"/>
        <end position="392"/>
    </location>
</feature>
<organism evidence="10 11">
    <name type="scientific">Candidatus Opimibacter skivensis</name>
    <dbReference type="NCBI Taxonomy" id="2982028"/>
    <lineage>
        <taxon>Bacteria</taxon>
        <taxon>Pseudomonadati</taxon>
        <taxon>Bacteroidota</taxon>
        <taxon>Saprospiria</taxon>
        <taxon>Saprospirales</taxon>
        <taxon>Saprospiraceae</taxon>
        <taxon>Candidatus Opimibacter</taxon>
    </lineage>
</organism>
<evidence type="ECO:0000256" key="2">
    <source>
        <dbReference type="ARBA" id="ARBA00022475"/>
    </source>
</evidence>
<evidence type="ECO:0000256" key="4">
    <source>
        <dbReference type="ARBA" id="ARBA00022679"/>
    </source>
</evidence>
<evidence type="ECO:0000259" key="9">
    <source>
        <dbReference type="Pfam" id="PF13231"/>
    </source>
</evidence>
<keyword evidence="6 8" id="KW-1133">Transmembrane helix</keyword>
<evidence type="ECO:0000256" key="5">
    <source>
        <dbReference type="ARBA" id="ARBA00022692"/>
    </source>
</evidence>
<feature type="transmembrane region" description="Helical" evidence="8">
    <location>
        <begin position="181"/>
        <end position="197"/>
    </location>
</feature>
<keyword evidence="2" id="KW-1003">Cell membrane</keyword>
<dbReference type="GO" id="GO:0016763">
    <property type="term" value="F:pentosyltransferase activity"/>
    <property type="evidence" value="ECO:0007669"/>
    <property type="project" value="TreeGrafter"/>
</dbReference>
<evidence type="ECO:0000256" key="8">
    <source>
        <dbReference type="SAM" id="Phobius"/>
    </source>
</evidence>
<evidence type="ECO:0000256" key="1">
    <source>
        <dbReference type="ARBA" id="ARBA00004651"/>
    </source>
</evidence>
<accession>A0A9D7XSG4</accession>
<dbReference type="AlphaFoldDB" id="A0A9D7XSG4"/>
<comment type="caution">
    <text evidence="10">The sequence shown here is derived from an EMBL/GenBank/DDBJ whole genome shotgun (WGS) entry which is preliminary data.</text>
</comment>
<evidence type="ECO:0000313" key="11">
    <source>
        <dbReference type="Proteomes" id="UP000808337"/>
    </source>
</evidence>
<feature type="transmembrane region" description="Helical" evidence="8">
    <location>
        <begin position="343"/>
        <end position="361"/>
    </location>
</feature>
<dbReference type="EMBL" id="JADKGY010000006">
    <property type="protein sequence ID" value="MBK9982498.1"/>
    <property type="molecule type" value="Genomic_DNA"/>
</dbReference>
<feature type="transmembrane region" description="Helical" evidence="8">
    <location>
        <begin position="294"/>
        <end position="310"/>
    </location>
</feature>
<proteinExistence type="predicted"/>
<protein>
    <submittedName>
        <fullName evidence="10">Glycosyltransferase family 39 protein</fullName>
    </submittedName>
</protein>
<feature type="transmembrane region" description="Helical" evidence="8">
    <location>
        <begin position="203"/>
        <end position="220"/>
    </location>
</feature>
<reference evidence="10 11" key="1">
    <citation type="submission" date="2020-10" db="EMBL/GenBank/DDBJ databases">
        <title>Connecting structure to function with the recovery of over 1000 high-quality activated sludge metagenome-assembled genomes encoding full-length rRNA genes using long-read sequencing.</title>
        <authorList>
            <person name="Singleton C.M."/>
            <person name="Petriglieri F."/>
            <person name="Kristensen J.M."/>
            <person name="Kirkegaard R.H."/>
            <person name="Michaelsen T.Y."/>
            <person name="Andersen M.H."/>
            <person name="Karst S.M."/>
            <person name="Dueholm M.S."/>
            <person name="Nielsen P.H."/>
            <person name="Albertsen M."/>
        </authorList>
    </citation>
    <scope>NUCLEOTIDE SEQUENCE [LARGE SCALE GENOMIC DNA]</scope>
    <source>
        <strain evidence="10">Ribe_18-Q3-R11-54_MAXAC.273</strain>
    </source>
</reference>
<feature type="transmembrane region" description="Helical" evidence="8">
    <location>
        <begin position="319"/>
        <end position="337"/>
    </location>
</feature>
<sequence length="558" mass="62909">MSKKNKKPIPKAQKPSERIVRVAPQGKGPAIDYYWVALGAVILCTSIIRLHLLSIPLERDEGEYAYIARLMQKGFAPFTEAYTMKLPGTSAMYAILMTIFGDSNTGVHAGLLVIGIATIIFLFLAFRRLINPTVALFASSVFAIMSVSPTVLGFAAHATHFIIFFVAVALYFLSRYYERQTLLTAFLIGLMFGLAFMMKQQAVFFIVFGGLAIILGGIFEKPIKPGTIILQTLAYSVAAVLPYVITVIFLKTAGAFDKFWFWTITYAGKYAGGLSLAEGAKEFVARFTPMLKEFTLFWILFFAGIVLTFFSKFTLKQKLFILLFSLFAFLTVCPGFYFRRHYFIVFLPAIGLLGGVALYFLTSLLNRNSKSRFIAVLPFLVFCIAAIAAVSGNRDYYFNFTPAQIAKQQYGNNPFNESLQIADYIRKNSSDTAKIAVLGSEPQIAFYADRLSATGYIYTYPLVEIQPFNQQMQEEMVAEIEKSKPEFIVYCLISASWLGKQGAPDTIFTWFNTYNANYYQLTGVVDIFNEKTIYKWDEEALTYKPSSQQQILIYKRKM</sequence>
<feature type="transmembrane region" description="Helical" evidence="8">
    <location>
        <begin position="232"/>
        <end position="250"/>
    </location>
</feature>
<keyword evidence="7 8" id="KW-0472">Membrane</keyword>
<name>A0A9D7XSG4_9BACT</name>
<dbReference type="Pfam" id="PF13231">
    <property type="entry name" value="PMT_2"/>
    <property type="match status" value="1"/>
</dbReference>